<dbReference type="GO" id="GO:0003925">
    <property type="term" value="F:G protein activity"/>
    <property type="evidence" value="ECO:0007669"/>
    <property type="project" value="UniProtKB-EC"/>
</dbReference>
<dbReference type="PRINTS" id="PR00449">
    <property type="entry name" value="RASTRNSFRMNG"/>
</dbReference>
<dbReference type="SMART" id="SM00174">
    <property type="entry name" value="RHO"/>
    <property type="match status" value="1"/>
</dbReference>
<sequence>MMKSIKVCVVGEEGVGKSTLVSSFVNNEYKETTTKYTALTQTDNGLMEINFWVSSERDSYEERIQYYVDTDCFILCFAMNDQNSFDKIQSIWIPEIQQNTNSPVFFLAATKTDLKESKYPQKLNDIVNQTFVSRLSMHVLGRKINAIGVVEFSSKEPVCSFI</sequence>
<dbReference type="InterPro" id="IPR027417">
    <property type="entry name" value="P-loop_NTPase"/>
</dbReference>
<dbReference type="PANTHER" id="PTHR24072">
    <property type="entry name" value="RHO FAMILY GTPASE"/>
    <property type="match status" value="1"/>
</dbReference>
<keyword evidence="5" id="KW-0547">Nucleotide-binding</keyword>
<evidence type="ECO:0000256" key="1">
    <source>
        <dbReference type="ARBA" id="ARBA00001946"/>
    </source>
</evidence>
<keyword evidence="8" id="KW-0342">GTP-binding</keyword>
<protein>
    <recommendedName>
        <fullName evidence="3">small monomeric GTPase</fullName>
        <ecNumber evidence="3">3.6.5.2</ecNumber>
    </recommendedName>
</protein>
<keyword evidence="7" id="KW-0460">Magnesium</keyword>
<proteinExistence type="predicted"/>
<keyword evidence="11" id="KW-1185">Reference proteome</keyword>
<dbReference type="RefSeq" id="XP_004185290.1">
    <property type="nucleotide sequence ID" value="XM_004185242.1"/>
</dbReference>
<dbReference type="PROSITE" id="PS51419">
    <property type="entry name" value="RAB"/>
    <property type="match status" value="1"/>
</dbReference>
<dbReference type="AlphaFoldDB" id="A0A0A1U313"/>
<dbReference type="GO" id="GO:0005856">
    <property type="term" value="C:cytoskeleton"/>
    <property type="evidence" value="ECO:0007669"/>
    <property type="project" value="UniProtKB-SubCell"/>
</dbReference>
<evidence type="ECO:0000313" key="10">
    <source>
        <dbReference type="EMBL" id="ELP85944.1"/>
    </source>
</evidence>
<dbReference type="SMART" id="SM00175">
    <property type="entry name" value="RAB"/>
    <property type="match status" value="1"/>
</dbReference>
<comment type="subcellular location">
    <subcellularLocation>
        <location evidence="2">Cytoplasm</location>
        <location evidence="2">Cytoskeleton</location>
    </subcellularLocation>
</comment>
<dbReference type="SUPFAM" id="SSF52540">
    <property type="entry name" value="P-loop containing nucleoside triphosphate hydrolases"/>
    <property type="match status" value="1"/>
</dbReference>
<evidence type="ECO:0000256" key="8">
    <source>
        <dbReference type="ARBA" id="ARBA00023134"/>
    </source>
</evidence>
<dbReference type="KEGG" id="eiv:EIN_135480"/>
<organism evidence="10 11">
    <name type="scientific">Entamoeba invadens IP1</name>
    <dbReference type="NCBI Taxonomy" id="370355"/>
    <lineage>
        <taxon>Eukaryota</taxon>
        <taxon>Amoebozoa</taxon>
        <taxon>Evosea</taxon>
        <taxon>Archamoebae</taxon>
        <taxon>Mastigamoebida</taxon>
        <taxon>Entamoebidae</taxon>
        <taxon>Entamoeba</taxon>
    </lineage>
</organism>
<dbReference type="VEuPathDB" id="AmoebaDB:EIN_135480"/>
<name>A0A0A1U313_ENTIV</name>
<dbReference type="EMBL" id="KB207027">
    <property type="protein sequence ID" value="ELP85944.1"/>
    <property type="molecule type" value="Genomic_DNA"/>
</dbReference>
<evidence type="ECO:0000256" key="4">
    <source>
        <dbReference type="ARBA" id="ARBA00022723"/>
    </source>
</evidence>
<evidence type="ECO:0000313" key="11">
    <source>
        <dbReference type="Proteomes" id="UP000014680"/>
    </source>
</evidence>
<dbReference type="EC" id="3.6.5.2" evidence="3"/>
<gene>
    <name evidence="10" type="ORF">EIN_135480</name>
</gene>
<evidence type="ECO:0000256" key="7">
    <source>
        <dbReference type="ARBA" id="ARBA00022842"/>
    </source>
</evidence>
<comment type="cofactor">
    <cofactor evidence="1">
        <name>Mg(2+)</name>
        <dbReference type="ChEBI" id="CHEBI:18420"/>
    </cofactor>
</comment>
<accession>A0A0A1U313</accession>
<dbReference type="Pfam" id="PF00071">
    <property type="entry name" value="Ras"/>
    <property type="match status" value="1"/>
</dbReference>
<dbReference type="GO" id="GO:0046872">
    <property type="term" value="F:metal ion binding"/>
    <property type="evidence" value="ECO:0007669"/>
    <property type="project" value="UniProtKB-KW"/>
</dbReference>
<keyword evidence="6" id="KW-0378">Hydrolase</keyword>
<dbReference type="InterPro" id="IPR003578">
    <property type="entry name" value="Small_GTPase_Rho"/>
</dbReference>
<reference evidence="10 11" key="1">
    <citation type="submission" date="2012-10" db="EMBL/GenBank/DDBJ databases">
        <authorList>
            <person name="Zafar N."/>
            <person name="Inman J."/>
            <person name="Hall N."/>
            <person name="Lorenzi H."/>
            <person name="Caler E."/>
        </authorList>
    </citation>
    <scope>NUCLEOTIDE SEQUENCE [LARGE SCALE GENOMIC DNA]</scope>
    <source>
        <strain evidence="10 11">IP1</strain>
    </source>
</reference>
<keyword evidence="9" id="KW-0206">Cytoskeleton</keyword>
<dbReference type="InterPro" id="IPR001806">
    <property type="entry name" value="Small_GTPase"/>
</dbReference>
<keyword evidence="4" id="KW-0479">Metal-binding</keyword>
<dbReference type="GeneID" id="14884859"/>
<evidence type="ECO:0000256" key="2">
    <source>
        <dbReference type="ARBA" id="ARBA00004245"/>
    </source>
</evidence>
<evidence type="ECO:0000256" key="3">
    <source>
        <dbReference type="ARBA" id="ARBA00011984"/>
    </source>
</evidence>
<evidence type="ECO:0000256" key="5">
    <source>
        <dbReference type="ARBA" id="ARBA00022741"/>
    </source>
</evidence>
<dbReference type="GO" id="GO:0007264">
    <property type="term" value="P:small GTPase-mediated signal transduction"/>
    <property type="evidence" value="ECO:0007669"/>
    <property type="project" value="InterPro"/>
</dbReference>
<keyword evidence="9" id="KW-0963">Cytoplasm</keyword>
<dbReference type="Gene3D" id="3.40.50.300">
    <property type="entry name" value="P-loop containing nucleotide triphosphate hydrolases"/>
    <property type="match status" value="1"/>
</dbReference>
<dbReference type="GO" id="GO:0005525">
    <property type="term" value="F:GTP binding"/>
    <property type="evidence" value="ECO:0007669"/>
    <property type="project" value="UniProtKB-KW"/>
</dbReference>
<dbReference type="Proteomes" id="UP000014680">
    <property type="component" value="Unassembled WGS sequence"/>
</dbReference>
<evidence type="ECO:0000256" key="9">
    <source>
        <dbReference type="ARBA" id="ARBA00023212"/>
    </source>
</evidence>
<evidence type="ECO:0000256" key="6">
    <source>
        <dbReference type="ARBA" id="ARBA00022801"/>
    </source>
</evidence>